<dbReference type="GO" id="GO:0003676">
    <property type="term" value="F:nucleic acid binding"/>
    <property type="evidence" value="ECO:0007669"/>
    <property type="project" value="InterPro"/>
</dbReference>
<dbReference type="InterPro" id="IPR050181">
    <property type="entry name" value="Cold_shock_domain"/>
</dbReference>
<feature type="compositionally biased region" description="Polar residues" evidence="1">
    <location>
        <begin position="1"/>
        <end position="10"/>
    </location>
</feature>
<dbReference type="InterPro" id="IPR012340">
    <property type="entry name" value="NA-bd_OB-fold"/>
</dbReference>
<dbReference type="InterPro" id="IPR002059">
    <property type="entry name" value="CSP_DNA-bd"/>
</dbReference>
<dbReference type="OrthoDB" id="203339at2759"/>
<feature type="compositionally biased region" description="Basic and acidic residues" evidence="1">
    <location>
        <begin position="233"/>
        <end position="248"/>
    </location>
</feature>
<dbReference type="CDD" id="cd04458">
    <property type="entry name" value="CSP_CDS"/>
    <property type="match status" value="1"/>
</dbReference>
<comment type="caution">
    <text evidence="3">The sequence shown here is derived from an EMBL/GenBank/DDBJ whole genome shotgun (WGS) entry which is preliminary data.</text>
</comment>
<proteinExistence type="predicted"/>
<dbReference type="InterPro" id="IPR011129">
    <property type="entry name" value="CSD"/>
</dbReference>
<dbReference type="PROSITE" id="PS00352">
    <property type="entry name" value="CSD_1"/>
    <property type="match status" value="1"/>
</dbReference>
<dbReference type="PRINTS" id="PR00050">
    <property type="entry name" value="COLDSHOCK"/>
</dbReference>
<evidence type="ECO:0000256" key="1">
    <source>
        <dbReference type="SAM" id="MobiDB-lite"/>
    </source>
</evidence>
<accession>A0A2A2LEC7</accession>
<sequence length="248" mass="26441">MTDVKNNNTDAVAGDKKEEQPVEKKVLAKGVNGTVKWFNVKNGYGFINRSDTGEDIFIHQTAITNNNPNKYLRSLGENEEVLFDVVEGSKGPEAANVSGPGGAPVQGSKVCAQMPKSATNENDDVFSTPLIVTPTEATAVIADVDATSSEVDIVVGAPVARARTAEKTAVKDDRSAVAAEEDEVEADGAEAVRVARAACRRAPRRVMDRDVGAEEDADVVVAVEEANPATATDKSEQERRTTLNRWEG</sequence>
<dbReference type="PROSITE" id="PS51857">
    <property type="entry name" value="CSD_2"/>
    <property type="match status" value="1"/>
</dbReference>
<dbReference type="FunFam" id="2.40.50.140:FF:000274">
    <property type="entry name" value="Mitochondrial RNA binding protein"/>
    <property type="match status" value="1"/>
</dbReference>
<reference evidence="3 4" key="1">
    <citation type="journal article" date="2017" name="Curr. Biol.">
        <title>Genome architecture and evolution of a unichromosomal asexual nematode.</title>
        <authorList>
            <person name="Fradin H."/>
            <person name="Zegar C."/>
            <person name="Gutwein M."/>
            <person name="Lucas J."/>
            <person name="Kovtun M."/>
            <person name="Corcoran D."/>
            <person name="Baugh L.R."/>
            <person name="Kiontke K."/>
            <person name="Gunsalus K."/>
            <person name="Fitch D.H."/>
            <person name="Piano F."/>
        </authorList>
    </citation>
    <scope>NUCLEOTIDE SEQUENCE [LARGE SCALE GENOMIC DNA]</scope>
    <source>
        <strain evidence="3">PF1309</strain>
    </source>
</reference>
<gene>
    <name evidence="3" type="ORF">WR25_25249</name>
</gene>
<dbReference type="SMART" id="SM00357">
    <property type="entry name" value="CSP"/>
    <property type="match status" value="1"/>
</dbReference>
<dbReference type="AlphaFoldDB" id="A0A2A2LEC7"/>
<dbReference type="Gene3D" id="2.40.50.140">
    <property type="entry name" value="Nucleic acid-binding proteins"/>
    <property type="match status" value="1"/>
</dbReference>
<evidence type="ECO:0000313" key="4">
    <source>
        <dbReference type="Proteomes" id="UP000218231"/>
    </source>
</evidence>
<evidence type="ECO:0000313" key="3">
    <source>
        <dbReference type="EMBL" id="PAV84500.1"/>
    </source>
</evidence>
<organism evidence="3 4">
    <name type="scientific">Diploscapter pachys</name>
    <dbReference type="NCBI Taxonomy" id="2018661"/>
    <lineage>
        <taxon>Eukaryota</taxon>
        <taxon>Metazoa</taxon>
        <taxon>Ecdysozoa</taxon>
        <taxon>Nematoda</taxon>
        <taxon>Chromadorea</taxon>
        <taxon>Rhabditida</taxon>
        <taxon>Rhabditina</taxon>
        <taxon>Rhabditomorpha</taxon>
        <taxon>Rhabditoidea</taxon>
        <taxon>Rhabditidae</taxon>
        <taxon>Diploscapter</taxon>
    </lineage>
</organism>
<dbReference type="EMBL" id="LIAE01006844">
    <property type="protein sequence ID" value="PAV84500.1"/>
    <property type="molecule type" value="Genomic_DNA"/>
</dbReference>
<evidence type="ECO:0000259" key="2">
    <source>
        <dbReference type="PROSITE" id="PS51857"/>
    </source>
</evidence>
<name>A0A2A2LEC7_9BILA</name>
<feature type="region of interest" description="Disordered" evidence="1">
    <location>
        <begin position="1"/>
        <end position="22"/>
    </location>
</feature>
<dbReference type="Pfam" id="PF00313">
    <property type="entry name" value="CSD"/>
    <property type="match status" value="1"/>
</dbReference>
<feature type="domain" description="CSD" evidence="2">
    <location>
        <begin position="30"/>
        <end position="99"/>
    </location>
</feature>
<dbReference type="PANTHER" id="PTHR11544">
    <property type="entry name" value="COLD SHOCK DOMAIN CONTAINING PROTEINS"/>
    <property type="match status" value="1"/>
</dbReference>
<keyword evidence="4" id="KW-1185">Reference proteome</keyword>
<dbReference type="InterPro" id="IPR019844">
    <property type="entry name" value="CSD_CS"/>
</dbReference>
<feature type="compositionally biased region" description="Basic and acidic residues" evidence="1">
    <location>
        <begin position="13"/>
        <end position="22"/>
    </location>
</feature>
<dbReference type="SUPFAM" id="SSF50249">
    <property type="entry name" value="Nucleic acid-binding proteins"/>
    <property type="match status" value="1"/>
</dbReference>
<protein>
    <recommendedName>
        <fullName evidence="2">CSD domain-containing protein</fullName>
    </recommendedName>
</protein>
<feature type="region of interest" description="Disordered" evidence="1">
    <location>
        <begin position="225"/>
        <end position="248"/>
    </location>
</feature>
<dbReference type="STRING" id="2018661.A0A2A2LEC7"/>
<dbReference type="Proteomes" id="UP000218231">
    <property type="component" value="Unassembled WGS sequence"/>
</dbReference>